<dbReference type="Pfam" id="PF08234">
    <property type="entry name" value="Spindle_Spc25"/>
    <property type="match status" value="1"/>
</dbReference>
<dbReference type="Proteomes" id="UP000654075">
    <property type="component" value="Unassembled WGS sequence"/>
</dbReference>
<dbReference type="AlphaFoldDB" id="A0A813K9L4"/>
<dbReference type="Proteomes" id="UP000626109">
    <property type="component" value="Unassembled WGS sequence"/>
</dbReference>
<evidence type="ECO:0000256" key="4">
    <source>
        <dbReference type="ARBA" id="ARBA00022618"/>
    </source>
</evidence>
<comment type="similarity">
    <text evidence="2 9">Belongs to the SPC25 family.</text>
</comment>
<dbReference type="EMBL" id="CAJNNW010029650">
    <property type="protein sequence ID" value="CAE8701010.1"/>
    <property type="molecule type" value="Genomic_DNA"/>
</dbReference>
<accession>A0A813K9L4</accession>
<evidence type="ECO:0000313" key="14">
    <source>
        <dbReference type="Proteomes" id="UP000654075"/>
    </source>
</evidence>
<keyword evidence="3 9" id="KW-0158">Chromosome</keyword>
<dbReference type="CDD" id="cd23784">
    <property type="entry name" value="RWD_Spc25"/>
    <property type="match status" value="1"/>
</dbReference>
<evidence type="ECO:0000256" key="3">
    <source>
        <dbReference type="ARBA" id="ARBA00022454"/>
    </source>
</evidence>
<evidence type="ECO:0000313" key="11">
    <source>
        <dbReference type="EMBL" id="CAE8591361.1"/>
    </source>
</evidence>
<organism evidence="12 13">
    <name type="scientific">Polarella glacialis</name>
    <name type="common">Dinoflagellate</name>
    <dbReference type="NCBI Taxonomy" id="89957"/>
    <lineage>
        <taxon>Eukaryota</taxon>
        <taxon>Sar</taxon>
        <taxon>Alveolata</taxon>
        <taxon>Dinophyceae</taxon>
        <taxon>Suessiales</taxon>
        <taxon>Suessiaceae</taxon>
        <taxon>Polarella</taxon>
    </lineage>
</organism>
<evidence type="ECO:0000256" key="5">
    <source>
        <dbReference type="ARBA" id="ARBA00022776"/>
    </source>
</evidence>
<evidence type="ECO:0000313" key="12">
    <source>
        <dbReference type="EMBL" id="CAE8701010.1"/>
    </source>
</evidence>
<name>A0A813K9L4_POLGL</name>
<comment type="subcellular location">
    <subcellularLocation>
        <location evidence="1">Chromosome</location>
        <location evidence="1">Centromere</location>
    </subcellularLocation>
    <subcellularLocation>
        <location evidence="9">Nucleus</location>
    </subcellularLocation>
    <subcellularLocation>
        <location evidence="9">Chromosome</location>
        <location evidence="9">Centromere</location>
        <location evidence="9">Kinetochore</location>
    </subcellularLocation>
</comment>
<gene>
    <name evidence="11" type="ORF">PGLA1383_LOCUS10034</name>
    <name evidence="12" type="ORF">PGLA2088_LOCUS31862</name>
</gene>
<keyword evidence="8 9" id="KW-0137">Centromere</keyword>
<keyword evidence="5 9" id="KW-0498">Mitosis</keyword>
<evidence type="ECO:0000256" key="9">
    <source>
        <dbReference type="RuleBase" id="RU367150"/>
    </source>
</evidence>
<comment type="function">
    <text evidence="9">Acts as a component of the essential kinetochore-associated NDC80 complex, which is required for chromosome segregation and spindle checkpoint activity.</text>
</comment>
<feature type="non-terminal residue" evidence="12">
    <location>
        <position position="140"/>
    </location>
</feature>
<evidence type="ECO:0000256" key="1">
    <source>
        <dbReference type="ARBA" id="ARBA00004584"/>
    </source>
</evidence>
<keyword evidence="4 9" id="KW-0132">Cell division</keyword>
<comment type="caution">
    <text evidence="12">The sequence shown here is derived from an EMBL/GenBank/DDBJ whole genome shotgun (WGS) entry which is preliminary data.</text>
</comment>
<dbReference type="Gene3D" id="3.30.457.50">
    <property type="entry name" value="Chromosome segregation protein Spc25"/>
    <property type="match status" value="1"/>
</dbReference>
<keyword evidence="9" id="KW-0539">Nucleus</keyword>
<dbReference type="GO" id="GO:0031262">
    <property type="term" value="C:Ndc80 complex"/>
    <property type="evidence" value="ECO:0007669"/>
    <property type="project" value="InterPro"/>
</dbReference>
<dbReference type="InterPro" id="IPR013255">
    <property type="entry name" value="Spc25_C"/>
</dbReference>
<evidence type="ECO:0000256" key="2">
    <source>
        <dbReference type="ARBA" id="ARBA00006379"/>
    </source>
</evidence>
<feature type="domain" description="Chromosome segregation protein Spc25 C-terminal" evidence="10">
    <location>
        <begin position="61"/>
        <end position="135"/>
    </location>
</feature>
<dbReference type="EMBL" id="CAJNNV010004885">
    <property type="protein sequence ID" value="CAE8591361.1"/>
    <property type="molecule type" value="Genomic_DNA"/>
</dbReference>
<evidence type="ECO:0000256" key="7">
    <source>
        <dbReference type="ARBA" id="ARBA00023306"/>
    </source>
</evidence>
<protein>
    <recommendedName>
        <fullName evidence="9">Kinetochore protein SPC25</fullName>
    </recommendedName>
</protein>
<evidence type="ECO:0000256" key="6">
    <source>
        <dbReference type="ARBA" id="ARBA00023054"/>
    </source>
</evidence>
<dbReference type="GO" id="GO:0007059">
    <property type="term" value="P:chromosome segregation"/>
    <property type="evidence" value="ECO:0007669"/>
    <property type="project" value="InterPro"/>
</dbReference>
<dbReference type="GO" id="GO:0051301">
    <property type="term" value="P:cell division"/>
    <property type="evidence" value="ECO:0007669"/>
    <property type="project" value="UniProtKB-UniRule"/>
</dbReference>
<keyword evidence="9" id="KW-0995">Kinetochore</keyword>
<comment type="subunit">
    <text evidence="9">Component of the NDC80 complex.</text>
</comment>
<keyword evidence="6" id="KW-0175">Coiled coil</keyword>
<evidence type="ECO:0000259" key="10">
    <source>
        <dbReference type="Pfam" id="PF08234"/>
    </source>
</evidence>
<reference evidence="12" key="1">
    <citation type="submission" date="2021-02" db="EMBL/GenBank/DDBJ databases">
        <authorList>
            <person name="Dougan E. K."/>
            <person name="Rhodes N."/>
            <person name="Thang M."/>
            <person name="Chan C."/>
        </authorList>
    </citation>
    <scope>NUCLEOTIDE SEQUENCE</scope>
</reference>
<proteinExistence type="inferred from homology"/>
<dbReference type="GO" id="GO:0005634">
    <property type="term" value="C:nucleus"/>
    <property type="evidence" value="ECO:0007669"/>
    <property type="project" value="UniProtKB-SubCell"/>
</dbReference>
<keyword evidence="7 9" id="KW-0131">Cell cycle</keyword>
<evidence type="ECO:0000256" key="8">
    <source>
        <dbReference type="ARBA" id="ARBA00023328"/>
    </source>
</evidence>
<keyword evidence="14" id="KW-1185">Reference proteome</keyword>
<evidence type="ECO:0000313" key="13">
    <source>
        <dbReference type="Proteomes" id="UP000626109"/>
    </source>
</evidence>
<sequence length="140" mass="15522">VAIRTRDYLRGAHGNCCEEVQQDELLLKERVQAAEDQTLILEQFIAMYRSALGLHISRAAPQAVRLCFTCIDKVQPSRKFSLILSLADGEEGQGYGASDCSPQVPELEHLLLRLNEEQSFPSALPAFMCGLRRAFIASAV</sequence>